<dbReference type="GO" id="GO:0034386">
    <property type="term" value="F:4-aminobutyrate:2-oxoglutarate transaminase activity"/>
    <property type="evidence" value="ECO:0007669"/>
    <property type="project" value="UniProtKB-EC"/>
</dbReference>
<dbReference type="InterPro" id="IPR005814">
    <property type="entry name" value="Aminotrans_3"/>
</dbReference>
<dbReference type="InterPro" id="IPR015424">
    <property type="entry name" value="PyrdxlP-dep_Trfase"/>
</dbReference>
<dbReference type="InterPro" id="IPR015421">
    <property type="entry name" value="PyrdxlP-dep_Trfase_major"/>
</dbReference>
<dbReference type="Proteomes" id="UP000230790">
    <property type="component" value="Unassembled WGS sequence"/>
</dbReference>
<organism evidence="3 4">
    <name type="scientific">Candidatus Thermofonsia Clade 3 bacterium</name>
    <dbReference type="NCBI Taxonomy" id="2364212"/>
    <lineage>
        <taxon>Bacteria</taxon>
        <taxon>Bacillati</taxon>
        <taxon>Chloroflexota</taxon>
        <taxon>Candidatus Thermofontia</taxon>
        <taxon>Candidatus Thermofonsia Clade 3</taxon>
    </lineage>
</organism>
<dbReference type="PANTHER" id="PTHR45688:SF13">
    <property type="entry name" value="ALANINE--GLYOXYLATE AMINOTRANSFERASE 2-LIKE"/>
    <property type="match status" value="1"/>
</dbReference>
<reference evidence="3 4" key="1">
    <citation type="submission" date="2017-11" db="EMBL/GenBank/DDBJ databases">
        <title>Evolution of Phototrophy in the Chloroflexi Phylum Driven by Horizontal Gene Transfer.</title>
        <authorList>
            <person name="Ward L.M."/>
            <person name="Hemp J."/>
            <person name="Shih P.M."/>
            <person name="Mcglynn S.E."/>
            <person name="Fischer W."/>
        </authorList>
    </citation>
    <scope>NUCLEOTIDE SEQUENCE [LARGE SCALE GENOMIC DNA]</scope>
    <source>
        <strain evidence="3">JP3_7</strain>
    </source>
</reference>
<dbReference type="GO" id="GO:0030170">
    <property type="term" value="F:pyridoxal phosphate binding"/>
    <property type="evidence" value="ECO:0007669"/>
    <property type="project" value="InterPro"/>
</dbReference>
<dbReference type="AlphaFoldDB" id="A0A2M8Q9F3"/>
<proteinExistence type="inferred from homology"/>
<accession>A0A2M8Q9F3</accession>
<feature type="non-terminal residue" evidence="3">
    <location>
        <position position="1"/>
    </location>
</feature>
<gene>
    <name evidence="3" type="ORF">CUN48_13855</name>
</gene>
<dbReference type="InterPro" id="IPR015422">
    <property type="entry name" value="PyrdxlP-dep_Trfase_small"/>
</dbReference>
<sequence length="166" mass="17614">PDLVVMAKSLAAGMPLAAVTGRAEIVDAPHLGGLGSTFGGNPVACAAALKAIEIMERDNLNQRAEQIGEITMAHFRRWKEKYPIIGDVRGLGAMTAIEFVQGRNDRTPNTEAPLKVVAEAYQRGLLLIRAGLYSNGVRTLVPLVITDEQLEEGLGVLEEAIGVVAG</sequence>
<evidence type="ECO:0000256" key="1">
    <source>
        <dbReference type="ARBA" id="ARBA00008954"/>
    </source>
</evidence>
<keyword evidence="3" id="KW-0808">Transferase</keyword>
<evidence type="ECO:0000256" key="2">
    <source>
        <dbReference type="ARBA" id="ARBA00022898"/>
    </source>
</evidence>
<dbReference type="EC" id="2.6.1.19" evidence="3"/>
<keyword evidence="2" id="KW-0663">Pyridoxal phosphate</keyword>
<protein>
    <submittedName>
        <fullName evidence="3">4-aminobutyrate--2-oxoglutarate transaminase</fullName>
        <ecNumber evidence="3">2.6.1.19</ecNumber>
    </submittedName>
</protein>
<keyword evidence="3" id="KW-0032">Aminotransferase</keyword>
<comment type="caution">
    <text evidence="3">The sequence shown here is derived from an EMBL/GenBank/DDBJ whole genome shotgun (WGS) entry which is preliminary data.</text>
</comment>
<dbReference type="PANTHER" id="PTHR45688">
    <property type="match status" value="1"/>
</dbReference>
<dbReference type="Gene3D" id="3.90.1150.10">
    <property type="entry name" value="Aspartate Aminotransferase, domain 1"/>
    <property type="match status" value="1"/>
</dbReference>
<name>A0A2M8Q9F3_9CHLR</name>
<dbReference type="Pfam" id="PF00202">
    <property type="entry name" value="Aminotran_3"/>
    <property type="match status" value="1"/>
</dbReference>
<evidence type="ECO:0000313" key="4">
    <source>
        <dbReference type="Proteomes" id="UP000230790"/>
    </source>
</evidence>
<dbReference type="SUPFAM" id="SSF53383">
    <property type="entry name" value="PLP-dependent transferases"/>
    <property type="match status" value="1"/>
</dbReference>
<dbReference type="EMBL" id="PGTN01000214">
    <property type="protein sequence ID" value="PJF46426.1"/>
    <property type="molecule type" value="Genomic_DNA"/>
</dbReference>
<comment type="similarity">
    <text evidence="1">Belongs to the class-III pyridoxal-phosphate-dependent aminotransferase family.</text>
</comment>
<evidence type="ECO:0000313" key="3">
    <source>
        <dbReference type="EMBL" id="PJF46426.1"/>
    </source>
</evidence>
<dbReference type="Gene3D" id="3.40.640.10">
    <property type="entry name" value="Type I PLP-dependent aspartate aminotransferase-like (Major domain)"/>
    <property type="match status" value="1"/>
</dbReference>